<accession>A0A2G8R3Y9</accession>
<dbReference type="InterPro" id="IPR010282">
    <property type="entry name" value="Uncharacterised_HutD/Ves"/>
</dbReference>
<name>A0A2G8R3Y9_9RHOB</name>
<evidence type="ECO:0000313" key="2">
    <source>
        <dbReference type="Proteomes" id="UP000231259"/>
    </source>
</evidence>
<comment type="caution">
    <text evidence="1">The sequence shown here is derived from an EMBL/GenBank/DDBJ whole genome shotgun (WGS) entry which is preliminary data.</text>
</comment>
<dbReference type="InterPro" id="IPR014710">
    <property type="entry name" value="RmlC-like_jellyroll"/>
</dbReference>
<dbReference type="Proteomes" id="UP000231259">
    <property type="component" value="Unassembled WGS sequence"/>
</dbReference>
<evidence type="ECO:0000313" key="1">
    <source>
        <dbReference type="EMBL" id="PIL16257.1"/>
    </source>
</evidence>
<dbReference type="EMBL" id="AWWI01000173">
    <property type="protein sequence ID" value="PIL16257.1"/>
    <property type="molecule type" value="Genomic_DNA"/>
</dbReference>
<sequence>MRVWRAADRVSEPWKNGAGTMAVILTSPGGTDWDRLDWRVSTAVITRSAPFSHFPGLDRLFTPYQGGTVTLRLPGQVQKVTPGDAPFAFSGEAECYCDHDGAETLVLNLQTRAPYRAAAGYDASVWEGAPVACYLFALEAMGDLAAFDLVEVKPTDCVPTGRALFVAINKISEIPVPTA</sequence>
<dbReference type="InterPro" id="IPR011051">
    <property type="entry name" value="RmlC_Cupin_sf"/>
</dbReference>
<protein>
    <recommendedName>
        <fullName evidence="3">HutD-family protein</fullName>
    </recommendedName>
</protein>
<proteinExistence type="predicted"/>
<dbReference type="Gene3D" id="2.60.120.10">
    <property type="entry name" value="Jelly Rolls"/>
    <property type="match status" value="1"/>
</dbReference>
<dbReference type="PANTHER" id="PTHR37943">
    <property type="entry name" value="PROTEIN VES"/>
    <property type="match status" value="1"/>
</dbReference>
<dbReference type="Pfam" id="PF05962">
    <property type="entry name" value="HutD"/>
    <property type="match status" value="1"/>
</dbReference>
<evidence type="ECO:0008006" key="3">
    <source>
        <dbReference type="Google" id="ProtNLM"/>
    </source>
</evidence>
<dbReference type="SUPFAM" id="SSF51182">
    <property type="entry name" value="RmlC-like cupins"/>
    <property type="match status" value="1"/>
</dbReference>
<dbReference type="PANTHER" id="PTHR37943:SF1">
    <property type="entry name" value="PROTEIN VES"/>
    <property type="match status" value="1"/>
</dbReference>
<dbReference type="AlphaFoldDB" id="A0A2G8R3Y9"/>
<organism evidence="1 2">
    <name type="scientific">Puniceibacterium antarcticum</name>
    <dbReference type="NCBI Taxonomy" id="1206336"/>
    <lineage>
        <taxon>Bacteria</taxon>
        <taxon>Pseudomonadati</taxon>
        <taxon>Pseudomonadota</taxon>
        <taxon>Alphaproteobacteria</taxon>
        <taxon>Rhodobacterales</taxon>
        <taxon>Paracoccaceae</taxon>
        <taxon>Puniceibacterium</taxon>
    </lineage>
</organism>
<keyword evidence="2" id="KW-1185">Reference proteome</keyword>
<gene>
    <name evidence="1" type="ORF">P775_25180</name>
</gene>
<dbReference type="RefSeq" id="WP_180287566.1">
    <property type="nucleotide sequence ID" value="NZ_AWWI01000173.1"/>
</dbReference>
<reference evidence="1 2" key="1">
    <citation type="submission" date="2013-09" db="EMBL/GenBank/DDBJ databases">
        <title>Genome sequencing of Phaeobacter antarcticus sp. nov. SM1211.</title>
        <authorList>
            <person name="Zhang X.-Y."/>
            <person name="Liu C."/>
            <person name="Chen X.-L."/>
            <person name="Xie B.-B."/>
            <person name="Qin Q.-L."/>
            <person name="Rong J.-C."/>
            <person name="Zhang Y.-Z."/>
        </authorList>
    </citation>
    <scope>NUCLEOTIDE SEQUENCE [LARGE SCALE GENOMIC DNA]</scope>
    <source>
        <strain evidence="1 2">SM1211</strain>
    </source>
</reference>